<dbReference type="SMART" id="SM00934">
    <property type="entry name" value="OMPdecase"/>
    <property type="match status" value="1"/>
</dbReference>
<proteinExistence type="inferred from homology"/>
<accession>A0A1M4MJL0</accession>
<dbReference type="InterPro" id="IPR017120">
    <property type="entry name" value="Bifunct_HPS/DMK_prd"/>
</dbReference>
<evidence type="ECO:0000313" key="8">
    <source>
        <dbReference type="Proteomes" id="UP000184671"/>
    </source>
</evidence>
<dbReference type="GO" id="GO:0004590">
    <property type="term" value="F:orotidine-5'-phosphate decarboxylase activity"/>
    <property type="evidence" value="ECO:0007669"/>
    <property type="project" value="InterPro"/>
</dbReference>
<dbReference type="GO" id="GO:0033982">
    <property type="term" value="F:3-dehydro-L-gulonate-6-phosphate decarboxylase activity"/>
    <property type="evidence" value="ECO:0007669"/>
    <property type="project" value="TreeGrafter"/>
</dbReference>
<comment type="similarity">
    <text evidence="2">Belongs to the HPS/KGPDC family. HPS subfamily.</text>
</comment>
<dbReference type="PANTHER" id="PTHR35039:SF3">
    <property type="entry name" value="3-KETO-L-GULONATE-6-PHOSPHATE DECARBOXYLASE SGBH-RELATED"/>
    <property type="match status" value="1"/>
</dbReference>
<dbReference type="EMBL" id="FMID01000023">
    <property type="protein sequence ID" value="SCL75010.1"/>
    <property type="molecule type" value="Genomic_DNA"/>
</dbReference>
<dbReference type="CDD" id="cd04726">
    <property type="entry name" value="KGPDC_HPS"/>
    <property type="match status" value="1"/>
</dbReference>
<dbReference type="STRING" id="118126.L21_0898"/>
<evidence type="ECO:0000256" key="2">
    <source>
        <dbReference type="ARBA" id="ARBA00006350"/>
    </source>
</evidence>
<dbReference type="EC" id="4.1.2.43" evidence="3"/>
<feature type="domain" description="Orotidine 5'-phosphate decarboxylase" evidence="6">
    <location>
        <begin position="26"/>
        <end position="227"/>
    </location>
</feature>
<dbReference type="InterPro" id="IPR001754">
    <property type="entry name" value="OMPdeCOase_dom"/>
</dbReference>
<keyword evidence="5" id="KW-0119">Carbohydrate metabolism</keyword>
<dbReference type="GO" id="GO:0019854">
    <property type="term" value="P:L-ascorbic acid catabolic process"/>
    <property type="evidence" value="ECO:0007669"/>
    <property type="project" value="TreeGrafter"/>
</dbReference>
<dbReference type="SUPFAM" id="SSF51366">
    <property type="entry name" value="Ribulose-phoshate binding barrel"/>
    <property type="match status" value="1"/>
</dbReference>
<dbReference type="Gene3D" id="3.50.30.40">
    <property type="entry name" value="Ribonuclease E inhibitor RraA/RraA-like"/>
    <property type="match status" value="1"/>
</dbReference>
<organism evidence="7 8">
    <name type="scientific">Methanoculleus chikugoensis</name>
    <dbReference type="NCBI Taxonomy" id="118126"/>
    <lineage>
        <taxon>Archaea</taxon>
        <taxon>Methanobacteriati</taxon>
        <taxon>Methanobacteriota</taxon>
        <taxon>Stenosarchaea group</taxon>
        <taxon>Methanomicrobia</taxon>
        <taxon>Methanomicrobiales</taxon>
        <taxon>Methanomicrobiaceae</taxon>
        <taxon>Methanoculleus</taxon>
    </lineage>
</organism>
<dbReference type="AlphaFoldDB" id="A0A1M4MJL0"/>
<evidence type="ECO:0000313" key="7">
    <source>
        <dbReference type="EMBL" id="SCL75010.1"/>
    </source>
</evidence>
<evidence type="ECO:0000259" key="6">
    <source>
        <dbReference type="SMART" id="SM00934"/>
    </source>
</evidence>
<evidence type="ECO:0000256" key="5">
    <source>
        <dbReference type="ARBA" id="ARBA00023277"/>
    </source>
</evidence>
<dbReference type="GO" id="GO:0006207">
    <property type="term" value="P:'de novo' pyrimidine nucleobase biosynthetic process"/>
    <property type="evidence" value="ECO:0007669"/>
    <property type="project" value="InterPro"/>
</dbReference>
<reference evidence="7 8" key="1">
    <citation type="submission" date="2016-08" db="EMBL/GenBank/DDBJ databases">
        <authorList>
            <person name="Seilhamer J.J."/>
        </authorList>
    </citation>
    <scope>NUCLEOTIDE SEQUENCE [LARGE SCALE GENOMIC DNA]</scope>
    <source>
        <strain evidence="7">L21-II-0</strain>
    </source>
</reference>
<sequence length="450" mass="48155">MGYRFPPVRHQINRTLAILYCMATPTLQVALDLLELDRAVEIAGEAVRGGADWIEVGTPLIKSEGMQAVRVLRERFPDREIVADMKIADTGAVEVEMAAKSGAGIVCILADADDAVIVEAVRSARKYGVRLMADLINVVDPVSRSRELAALGVDYINAHVGIDQQMIGRSSLDLLRRLVGEVGTPVAVAGGLDAATASEAVAAGASVVIVGGNIVKAADVTGAARQVREAIDRPEIRPREEESRDAAIRRLFEAVSAPNVTDAMHRKGAMAGILSICGRVKAVGRAVTVRTVAGDWAKPVEAIDLAGPGDVLVVSNDGRTDVAPWGELATHSAKNRGVAGVVIDGAVRDVDDIREMKFPVFATATVPNAGDPKGLGEINTEIVCCGQEVRPGDWIVADESGVVVVPRERAYEVARRAVEVKKTEERIREEIRRGKTLSEVSELLKWEKRH</sequence>
<dbReference type="InterPro" id="IPR041710">
    <property type="entry name" value="HPS/KGPDC"/>
</dbReference>
<gene>
    <name evidence="7" type="primary">hxlA</name>
    <name evidence="7" type="ORF">L21_0898</name>
</gene>
<dbReference type="NCBIfam" id="NF005442">
    <property type="entry name" value="PRK07028.1"/>
    <property type="match status" value="1"/>
</dbReference>
<dbReference type="InterPro" id="IPR005493">
    <property type="entry name" value="RraA/RraA-like"/>
</dbReference>
<dbReference type="Pfam" id="PF03737">
    <property type="entry name" value="RraA-like"/>
    <property type="match status" value="1"/>
</dbReference>
<dbReference type="CDD" id="cd16841">
    <property type="entry name" value="RraA_family"/>
    <property type="match status" value="1"/>
</dbReference>
<protein>
    <recommendedName>
        <fullName evidence="3">3-hexulose-6-phosphate synthase</fullName>
        <ecNumber evidence="3">4.1.2.43</ecNumber>
    </recommendedName>
</protein>
<dbReference type="Pfam" id="PF00215">
    <property type="entry name" value="OMPdecase"/>
    <property type="match status" value="1"/>
</dbReference>
<evidence type="ECO:0000256" key="1">
    <source>
        <dbReference type="ARBA" id="ARBA00000718"/>
    </source>
</evidence>
<dbReference type="Proteomes" id="UP000184671">
    <property type="component" value="Unassembled WGS sequence"/>
</dbReference>
<evidence type="ECO:0000256" key="3">
    <source>
        <dbReference type="ARBA" id="ARBA00012890"/>
    </source>
</evidence>
<dbReference type="FunFam" id="3.20.20.70:FF:000022">
    <property type="entry name" value="3-keto-L-gulonate-6-phosphate decarboxylase UlaD"/>
    <property type="match status" value="1"/>
</dbReference>
<dbReference type="InterPro" id="IPR017553">
    <property type="entry name" value="3-hexulose-6-phosphate_synth"/>
</dbReference>
<dbReference type="PANTHER" id="PTHR35039">
    <property type="entry name" value="3-KETO-L-GULONATE-6-PHOSPHATE DECARBOXYLASE SGBH-RELATED"/>
    <property type="match status" value="1"/>
</dbReference>
<dbReference type="InterPro" id="IPR011060">
    <property type="entry name" value="RibuloseP-bd_barrel"/>
</dbReference>
<dbReference type="SUPFAM" id="SSF89562">
    <property type="entry name" value="RraA-like"/>
    <property type="match status" value="1"/>
</dbReference>
<name>A0A1M4MJL0_9EURY</name>
<dbReference type="Gene3D" id="3.20.20.70">
    <property type="entry name" value="Aldolase class I"/>
    <property type="match status" value="1"/>
</dbReference>
<keyword evidence="4 7" id="KW-0456">Lyase</keyword>
<dbReference type="NCBIfam" id="TIGR03128">
    <property type="entry name" value="RuMP_HxlA"/>
    <property type="match status" value="1"/>
</dbReference>
<dbReference type="InterPro" id="IPR013785">
    <property type="entry name" value="Aldolase_TIM"/>
</dbReference>
<dbReference type="GO" id="GO:0043801">
    <property type="term" value="F:hexulose-6-phosphate synthase activity"/>
    <property type="evidence" value="ECO:0007669"/>
    <property type="project" value="UniProtKB-EC"/>
</dbReference>
<comment type="catalytic activity">
    <reaction evidence="1">
        <text>D-ribulose 5-phosphate + formaldehyde = D-arabino-hex-3-ulose 6-phosphate</text>
        <dbReference type="Rhea" id="RHEA:25201"/>
        <dbReference type="ChEBI" id="CHEBI:16842"/>
        <dbReference type="ChEBI" id="CHEBI:58121"/>
        <dbReference type="ChEBI" id="CHEBI:58542"/>
        <dbReference type="EC" id="4.1.2.43"/>
    </reaction>
</comment>
<evidence type="ECO:0000256" key="4">
    <source>
        <dbReference type="ARBA" id="ARBA00023239"/>
    </source>
</evidence>
<dbReference type="PIRSF" id="PIRSF037137">
    <property type="entry name" value="HPS_DMK_prd"/>
    <property type="match status" value="1"/>
</dbReference>
<dbReference type="InterPro" id="IPR036704">
    <property type="entry name" value="RraA/RraA-like_sf"/>
</dbReference>